<dbReference type="InterPro" id="IPR000182">
    <property type="entry name" value="GNAT_dom"/>
</dbReference>
<gene>
    <name evidence="2" type="ORF">H8E19_16460</name>
</gene>
<dbReference type="Proteomes" id="UP000650524">
    <property type="component" value="Unassembled WGS sequence"/>
</dbReference>
<organism evidence="2 3">
    <name type="scientific">Candidatus Desulfacyla euxinica</name>
    <dbReference type="NCBI Taxonomy" id="2841693"/>
    <lineage>
        <taxon>Bacteria</taxon>
        <taxon>Deltaproteobacteria</taxon>
        <taxon>Candidatus Desulfacyla</taxon>
    </lineage>
</organism>
<dbReference type="EMBL" id="JACNJD010000335">
    <property type="protein sequence ID" value="MBC8178997.1"/>
    <property type="molecule type" value="Genomic_DNA"/>
</dbReference>
<dbReference type="Pfam" id="PF00583">
    <property type="entry name" value="Acetyltransf_1"/>
    <property type="match status" value="1"/>
</dbReference>
<evidence type="ECO:0000313" key="3">
    <source>
        <dbReference type="Proteomes" id="UP000650524"/>
    </source>
</evidence>
<evidence type="ECO:0000313" key="2">
    <source>
        <dbReference type="EMBL" id="MBC8178997.1"/>
    </source>
</evidence>
<dbReference type="GO" id="GO:0016747">
    <property type="term" value="F:acyltransferase activity, transferring groups other than amino-acyl groups"/>
    <property type="evidence" value="ECO:0007669"/>
    <property type="project" value="InterPro"/>
</dbReference>
<dbReference type="CDD" id="cd04301">
    <property type="entry name" value="NAT_SF"/>
    <property type="match status" value="1"/>
</dbReference>
<comment type="caution">
    <text evidence="2">The sequence shown here is derived from an EMBL/GenBank/DDBJ whole genome shotgun (WGS) entry which is preliminary data.</text>
</comment>
<dbReference type="Gene3D" id="3.40.630.30">
    <property type="match status" value="1"/>
</dbReference>
<reference evidence="2 3" key="1">
    <citation type="submission" date="2020-08" db="EMBL/GenBank/DDBJ databases">
        <title>Bridging the membrane lipid divide: bacteria of the FCB group superphylum have the potential to synthesize archaeal ether lipids.</title>
        <authorList>
            <person name="Villanueva L."/>
            <person name="Von Meijenfeldt F.A.B."/>
            <person name="Westbye A.B."/>
            <person name="Yadav S."/>
            <person name="Hopmans E.C."/>
            <person name="Dutilh B.E."/>
            <person name="Sinninghe Damste J.S."/>
        </authorList>
    </citation>
    <scope>NUCLEOTIDE SEQUENCE [LARGE SCALE GENOMIC DNA]</scope>
    <source>
        <strain evidence="2">NIOZ-UU27</strain>
    </source>
</reference>
<feature type="domain" description="N-acetyltransferase" evidence="1">
    <location>
        <begin position="4"/>
        <end position="121"/>
    </location>
</feature>
<accession>A0A8J6N175</accession>
<name>A0A8J6N175_9DELT</name>
<dbReference type="AlphaFoldDB" id="A0A8J6N175"/>
<dbReference type="SUPFAM" id="SSF55729">
    <property type="entry name" value="Acyl-CoA N-acyltransferases (Nat)"/>
    <property type="match status" value="1"/>
</dbReference>
<evidence type="ECO:0000259" key="1">
    <source>
        <dbReference type="Pfam" id="PF00583"/>
    </source>
</evidence>
<proteinExistence type="predicted"/>
<dbReference type="InterPro" id="IPR016181">
    <property type="entry name" value="Acyl_CoA_acyltransferase"/>
</dbReference>
<protein>
    <submittedName>
        <fullName evidence="2">GNAT family N-acetyltransferase</fullName>
    </submittedName>
</protein>
<sequence>MIEIHGICFKEPFPQEIKWNAEDLYFAISHFPQGQLVAEVEGIAAGQIISNRVSEELYRSHPPLVEFIGIDPPWYRFDEAGSTLWILEIAVDPSFSGRGAALALIQACKVAVTDTHGLTRFGAGARIPGYAAWKEKTGATAQAYCQGVAKGEIFDPVLGPFLKYGTRFDRVVPGYVADPESLDYGASVIWERGMD</sequence>